<dbReference type="InterPro" id="IPR045274">
    <property type="entry name" value="WAK-like"/>
</dbReference>
<keyword evidence="2" id="KW-0067">ATP-binding</keyword>
<keyword evidence="5" id="KW-1185">Reference proteome</keyword>
<accession>A0A2H5QID1</accession>
<dbReference type="STRING" id="55188.A0A2H5QID1"/>
<dbReference type="GO" id="GO:0004674">
    <property type="term" value="F:protein serine/threonine kinase activity"/>
    <property type="evidence" value="ECO:0007669"/>
    <property type="project" value="TreeGrafter"/>
</dbReference>
<dbReference type="InterPro" id="IPR011009">
    <property type="entry name" value="Kinase-like_dom_sf"/>
</dbReference>
<dbReference type="PANTHER" id="PTHR27005">
    <property type="entry name" value="WALL-ASSOCIATED RECEPTOR KINASE-LIKE 21"/>
    <property type="match status" value="1"/>
</dbReference>
<organism evidence="4 5">
    <name type="scientific">Citrus unshiu</name>
    <name type="common">Satsuma mandarin</name>
    <name type="synonym">Citrus nobilis var. unshiu</name>
    <dbReference type="NCBI Taxonomy" id="55188"/>
    <lineage>
        <taxon>Eukaryota</taxon>
        <taxon>Viridiplantae</taxon>
        <taxon>Streptophyta</taxon>
        <taxon>Embryophyta</taxon>
        <taxon>Tracheophyta</taxon>
        <taxon>Spermatophyta</taxon>
        <taxon>Magnoliopsida</taxon>
        <taxon>eudicotyledons</taxon>
        <taxon>Gunneridae</taxon>
        <taxon>Pentapetalae</taxon>
        <taxon>rosids</taxon>
        <taxon>malvids</taxon>
        <taxon>Sapindales</taxon>
        <taxon>Rutaceae</taxon>
        <taxon>Aurantioideae</taxon>
        <taxon>Citrus</taxon>
    </lineage>
</organism>
<dbReference type="GO" id="GO:0005886">
    <property type="term" value="C:plasma membrane"/>
    <property type="evidence" value="ECO:0007669"/>
    <property type="project" value="TreeGrafter"/>
</dbReference>
<dbReference type="Gene3D" id="1.10.510.10">
    <property type="entry name" value="Transferase(Phosphotransferase) domain 1"/>
    <property type="match status" value="1"/>
</dbReference>
<sequence length="338" mass="39130">MSSFFRKIKHLGKADKETFMLRNGKVFLEKLIKSCDNKRNPIRCFHENELKIATKNYDRQKVITTGLGYELFKGFLHDYPVSIMKFVNSDYAAEFCFNNFVFASQMNHKNVMTLIGCCLETENPVLVFEYVEYGTLADCIYHPRQPNFEPVTWSLRLKIAMEIAYGIAYLHVGFSRPIVFRNLRPSNILFQGQSVAKLFDFSYSESIPEGETRIRGRVMGTFGYLPPEYIATGDCNEKCDVYSFGMLLLELLTGQRAVDRETEDGWFLSDRVRKYIKKSRFTEIVDPEIVGERLCSAKEQKLKAFTRLAFNCLSVSADDRPTMVDVAKQLRLMHRSEM</sequence>
<evidence type="ECO:0000256" key="1">
    <source>
        <dbReference type="ARBA" id="ARBA00022741"/>
    </source>
</evidence>
<evidence type="ECO:0000256" key="2">
    <source>
        <dbReference type="ARBA" id="ARBA00022840"/>
    </source>
</evidence>
<name>A0A2H5QID1_CITUN</name>
<evidence type="ECO:0000259" key="3">
    <source>
        <dbReference type="PROSITE" id="PS50011"/>
    </source>
</evidence>
<dbReference type="SUPFAM" id="SSF56112">
    <property type="entry name" value="Protein kinase-like (PK-like)"/>
    <property type="match status" value="1"/>
</dbReference>
<reference evidence="4 5" key="1">
    <citation type="journal article" date="2017" name="Front. Genet.">
        <title>Draft sequencing of the heterozygous diploid genome of Satsuma (Citrus unshiu Marc.) using a hybrid assembly approach.</title>
        <authorList>
            <person name="Shimizu T."/>
            <person name="Tanizawa Y."/>
            <person name="Mochizuki T."/>
            <person name="Nagasaki H."/>
            <person name="Yoshioka T."/>
            <person name="Toyoda A."/>
            <person name="Fujiyama A."/>
            <person name="Kaminuma E."/>
            <person name="Nakamura Y."/>
        </authorList>
    </citation>
    <scope>NUCLEOTIDE SEQUENCE [LARGE SCALE GENOMIC DNA]</scope>
    <source>
        <strain evidence="5">cv. Miyagawa wase</strain>
    </source>
</reference>
<comment type="caution">
    <text evidence="4">The sequence shown here is derived from an EMBL/GenBank/DDBJ whole genome shotgun (WGS) entry which is preliminary data.</text>
</comment>
<proteinExistence type="predicted"/>
<dbReference type="Pfam" id="PF00069">
    <property type="entry name" value="Pkinase"/>
    <property type="match status" value="1"/>
</dbReference>
<dbReference type="Gene3D" id="3.30.200.20">
    <property type="entry name" value="Phosphorylase Kinase, domain 1"/>
    <property type="match status" value="1"/>
</dbReference>
<dbReference type="GO" id="GO:0007166">
    <property type="term" value="P:cell surface receptor signaling pathway"/>
    <property type="evidence" value="ECO:0007669"/>
    <property type="project" value="InterPro"/>
</dbReference>
<evidence type="ECO:0000313" key="4">
    <source>
        <dbReference type="EMBL" id="GAY64387.1"/>
    </source>
</evidence>
<evidence type="ECO:0000313" key="5">
    <source>
        <dbReference type="Proteomes" id="UP000236630"/>
    </source>
</evidence>
<dbReference type="Proteomes" id="UP000236630">
    <property type="component" value="Unassembled WGS sequence"/>
</dbReference>
<feature type="domain" description="Protein kinase" evidence="3">
    <location>
        <begin position="57"/>
        <end position="332"/>
    </location>
</feature>
<dbReference type="AlphaFoldDB" id="A0A2H5QID1"/>
<dbReference type="InterPro" id="IPR000719">
    <property type="entry name" value="Prot_kinase_dom"/>
</dbReference>
<gene>
    <name evidence="4" type="ORF">CUMW_233140</name>
</gene>
<dbReference type="PANTHER" id="PTHR27005:SF467">
    <property type="entry name" value="PROTEIN KINASE, PUTATIVE-RELATED"/>
    <property type="match status" value="1"/>
</dbReference>
<keyword evidence="1" id="KW-0547">Nucleotide-binding</keyword>
<protein>
    <recommendedName>
        <fullName evidence="3">Protein kinase domain-containing protein</fullName>
    </recommendedName>
</protein>
<dbReference type="PROSITE" id="PS50011">
    <property type="entry name" value="PROTEIN_KINASE_DOM"/>
    <property type="match status" value="1"/>
</dbReference>
<dbReference type="EMBL" id="BDQV01000405">
    <property type="protein sequence ID" value="GAY64387.1"/>
    <property type="molecule type" value="Genomic_DNA"/>
</dbReference>
<dbReference type="GO" id="GO:0005524">
    <property type="term" value="F:ATP binding"/>
    <property type="evidence" value="ECO:0007669"/>
    <property type="project" value="UniProtKB-KW"/>
</dbReference>